<keyword evidence="2" id="KW-1185">Reference proteome</keyword>
<evidence type="ECO:0000313" key="2">
    <source>
        <dbReference type="Proteomes" id="UP001243375"/>
    </source>
</evidence>
<sequence>MMSSRVLRTAGRRFASTTATPAPAAQPIKILHSTSNASGAVLGNIEATWTKLPKEEQHEVYRTLEEVQKRDWKQLSIDEKKAAYYVAYGAHGPRAPMNQPGNGLRVLGGTALAIGTAFALFSGFRARAPPPPKSMTKEWQEAMNEKAKEENLNPISGEIHFFSQTVVGKRPLLTENVIVHEFLGISSEGYKGKGYVLNGQ</sequence>
<protein>
    <submittedName>
        <fullName evidence="1">Uncharacterized protein</fullName>
    </submittedName>
</protein>
<dbReference type="EMBL" id="JASBWU010000003">
    <property type="protein sequence ID" value="KAJ9123172.1"/>
    <property type="molecule type" value="Genomic_DNA"/>
</dbReference>
<dbReference type="Proteomes" id="UP001243375">
    <property type="component" value="Unassembled WGS sequence"/>
</dbReference>
<proteinExistence type="predicted"/>
<name>A0ACC2XGW6_9TREE</name>
<reference evidence="1" key="1">
    <citation type="submission" date="2023-04" db="EMBL/GenBank/DDBJ databases">
        <title>Draft Genome sequencing of Naganishia species isolated from polar environments using Oxford Nanopore Technology.</title>
        <authorList>
            <person name="Leo P."/>
            <person name="Venkateswaran K."/>
        </authorList>
    </citation>
    <scope>NUCLEOTIDE SEQUENCE</scope>
    <source>
        <strain evidence="1">MNA-CCFEE 5425</strain>
    </source>
</reference>
<comment type="caution">
    <text evidence="1">The sequence shown here is derived from an EMBL/GenBank/DDBJ whole genome shotgun (WGS) entry which is preliminary data.</text>
</comment>
<evidence type="ECO:0000313" key="1">
    <source>
        <dbReference type="EMBL" id="KAJ9123172.1"/>
    </source>
</evidence>
<organism evidence="1 2">
    <name type="scientific">Naganishia vaughanmartiniae</name>
    <dbReference type="NCBI Taxonomy" id="1424756"/>
    <lineage>
        <taxon>Eukaryota</taxon>
        <taxon>Fungi</taxon>
        <taxon>Dikarya</taxon>
        <taxon>Basidiomycota</taxon>
        <taxon>Agaricomycotina</taxon>
        <taxon>Tremellomycetes</taxon>
        <taxon>Filobasidiales</taxon>
        <taxon>Filobasidiaceae</taxon>
        <taxon>Naganishia</taxon>
    </lineage>
</organism>
<gene>
    <name evidence="1" type="ORF">QFC22_001365</name>
</gene>
<accession>A0ACC2XGW6</accession>